<gene>
    <name evidence="1" type="ORF">J2W55_002803</name>
</gene>
<dbReference type="EMBL" id="JAVDUU010000003">
    <property type="protein sequence ID" value="MDR6942950.1"/>
    <property type="molecule type" value="Genomic_DNA"/>
</dbReference>
<reference evidence="1 2" key="1">
    <citation type="submission" date="2023-07" db="EMBL/GenBank/DDBJ databases">
        <title>Sorghum-associated microbial communities from plants grown in Nebraska, USA.</title>
        <authorList>
            <person name="Schachtman D."/>
        </authorList>
    </citation>
    <scope>NUCLEOTIDE SEQUENCE [LARGE SCALE GENOMIC DNA]</scope>
    <source>
        <strain evidence="1 2">3262</strain>
    </source>
</reference>
<protein>
    <submittedName>
        <fullName evidence="1">Uncharacterized protein</fullName>
    </submittedName>
</protein>
<evidence type="ECO:0000313" key="2">
    <source>
        <dbReference type="Proteomes" id="UP001247620"/>
    </source>
</evidence>
<name>A0ABU1TCM9_9SPHI</name>
<comment type="caution">
    <text evidence="1">The sequence shown here is derived from an EMBL/GenBank/DDBJ whole genome shotgun (WGS) entry which is preliminary data.</text>
</comment>
<keyword evidence="2" id="KW-1185">Reference proteome</keyword>
<evidence type="ECO:0000313" key="1">
    <source>
        <dbReference type="EMBL" id="MDR6942950.1"/>
    </source>
</evidence>
<organism evidence="1 2">
    <name type="scientific">Mucilaginibacter pocheonensis</name>
    <dbReference type="NCBI Taxonomy" id="398050"/>
    <lineage>
        <taxon>Bacteria</taxon>
        <taxon>Pseudomonadati</taxon>
        <taxon>Bacteroidota</taxon>
        <taxon>Sphingobacteriia</taxon>
        <taxon>Sphingobacteriales</taxon>
        <taxon>Sphingobacteriaceae</taxon>
        <taxon>Mucilaginibacter</taxon>
    </lineage>
</organism>
<dbReference type="RefSeq" id="WP_310096530.1">
    <property type="nucleotide sequence ID" value="NZ_JAVDUU010000003.1"/>
</dbReference>
<sequence length="167" mass="19421">MKILKKNETILEYRVNVDLEETNIEASHQSTRSYQWRNTASGTHILSYHINFSANVKESNVMLIFYRSRLELEINLETEEKDLEEIAAVIEASTDAMIAFITQNSLSYASIIGLEYHRFEGPHFEGLKNSYQILKSLPRFEELTEEGRNIQMLMAKQGQNLNIRFNN</sequence>
<proteinExistence type="predicted"/>
<dbReference type="Proteomes" id="UP001247620">
    <property type="component" value="Unassembled WGS sequence"/>
</dbReference>
<accession>A0ABU1TCM9</accession>